<reference evidence="7 8" key="1">
    <citation type="submission" date="2024-06" db="EMBL/GenBank/DDBJ databases">
        <authorList>
            <person name="Kraege A."/>
            <person name="Thomma B."/>
        </authorList>
    </citation>
    <scope>NUCLEOTIDE SEQUENCE [LARGE SCALE GENOMIC DNA]</scope>
</reference>
<keyword evidence="3 4" id="KW-0175">Coiled coil</keyword>
<gene>
    <name evidence="7" type="primary">g13</name>
    <name evidence="7" type="ORF">VP750_LOCUS11</name>
</gene>
<evidence type="ECO:0000256" key="3">
    <source>
        <dbReference type="ARBA" id="ARBA00023054"/>
    </source>
</evidence>
<comment type="similarity">
    <text evidence="1">Belongs to the SMC family. SMC5 subfamily.</text>
</comment>
<evidence type="ECO:0000256" key="2">
    <source>
        <dbReference type="ARBA" id="ARBA00018687"/>
    </source>
</evidence>
<evidence type="ECO:0000256" key="4">
    <source>
        <dbReference type="SAM" id="Coils"/>
    </source>
</evidence>
<evidence type="ECO:0000256" key="5">
    <source>
        <dbReference type="SAM" id="MobiDB-lite"/>
    </source>
</evidence>
<feature type="region of interest" description="Disordered" evidence="5">
    <location>
        <begin position="1"/>
        <end position="33"/>
    </location>
</feature>
<feature type="coiled-coil region" evidence="4">
    <location>
        <begin position="831"/>
        <end position="865"/>
    </location>
</feature>
<evidence type="ECO:0000313" key="8">
    <source>
        <dbReference type="Proteomes" id="UP001497392"/>
    </source>
</evidence>
<accession>A0ABP1FL81</accession>
<feature type="coiled-coil region" evidence="4">
    <location>
        <begin position="664"/>
        <end position="709"/>
    </location>
</feature>
<organism evidence="7 8">
    <name type="scientific">Coccomyxa viridis</name>
    <dbReference type="NCBI Taxonomy" id="1274662"/>
    <lineage>
        <taxon>Eukaryota</taxon>
        <taxon>Viridiplantae</taxon>
        <taxon>Chlorophyta</taxon>
        <taxon>core chlorophytes</taxon>
        <taxon>Trebouxiophyceae</taxon>
        <taxon>Trebouxiophyceae incertae sedis</taxon>
        <taxon>Coccomyxaceae</taxon>
        <taxon>Coccomyxa</taxon>
    </lineage>
</organism>
<feature type="compositionally biased region" description="Basic and acidic residues" evidence="5">
    <location>
        <begin position="16"/>
        <end position="32"/>
    </location>
</feature>
<dbReference type="EMBL" id="CAXHTA020000001">
    <property type="protein sequence ID" value="CAL5218352.1"/>
    <property type="molecule type" value="Genomic_DNA"/>
</dbReference>
<dbReference type="SUPFAM" id="SSF52540">
    <property type="entry name" value="P-loop containing nucleoside triphosphate hydrolases"/>
    <property type="match status" value="1"/>
</dbReference>
<feature type="coiled-coil region" evidence="4">
    <location>
        <begin position="208"/>
        <end position="281"/>
    </location>
</feature>
<feature type="compositionally biased region" description="Basic and acidic residues" evidence="5">
    <location>
        <begin position="287"/>
        <end position="301"/>
    </location>
</feature>
<dbReference type="InterPro" id="IPR027417">
    <property type="entry name" value="P-loop_NTPase"/>
</dbReference>
<dbReference type="PANTHER" id="PTHR45916">
    <property type="entry name" value="STRUCTURAL MAINTENANCE OF CHROMOSOMES PROTEIN 5"/>
    <property type="match status" value="1"/>
</dbReference>
<proteinExistence type="inferred from homology"/>
<dbReference type="Pfam" id="PF02463">
    <property type="entry name" value="SMC_N"/>
    <property type="match status" value="1"/>
</dbReference>
<name>A0ABP1FL81_9CHLO</name>
<feature type="domain" description="RecF/RecN/SMC N-terminal" evidence="6">
    <location>
        <begin position="38"/>
        <end position="1018"/>
    </location>
</feature>
<feature type="region of interest" description="Disordered" evidence="5">
    <location>
        <begin position="287"/>
        <end position="307"/>
    </location>
</feature>
<evidence type="ECO:0000259" key="6">
    <source>
        <dbReference type="Pfam" id="PF02463"/>
    </source>
</evidence>
<dbReference type="InterPro" id="IPR003395">
    <property type="entry name" value="RecF/RecN/SMC_N"/>
</dbReference>
<evidence type="ECO:0000256" key="1">
    <source>
        <dbReference type="ARBA" id="ARBA00010171"/>
    </source>
</evidence>
<comment type="caution">
    <text evidence="7">The sequence shown here is derived from an EMBL/GenBank/DDBJ whole genome shotgun (WGS) entry which is preliminary data.</text>
</comment>
<sequence length="1088" mass="122294">MVAPKRPLEGGIQPAETEHVRQTKQQRMDPENFPKGTIIKIRCKDFMTYKEAVFRPSPRLNLILAPNGAGKSSLTCALCQGLAGDPKILGRADKAINFIRRGQEEALTEVTLSAGPGKYPLVIQRRLTKDNLSKYRVNGVEKRRSDVVDLMTELNVQLDNLCQFLPQDKVQSFAQMTPKQLLEESERALADGKYYRIHQELVQETKLLESSERVANALQNTLEDQEKLLAEVTRDKDRFQQRKTLEAQATLLGHRVAWLEVKQAREEATATKKKAEQGQQLLLQRQKELQESQAPVKERADAAGSQKKSVDGLVAAVNQAEKALNADYEVCKDLAEKAQQKWEDIEGLKQQAQRQQQDVAKAEAALAKARADLEGLPGLEEGASQHAGDVDALRSEVRDLGAQVTDYEQNLAGVRGSYDDHSRDLRHYQEQAKRLDDAKNIKLRQLEYSSRGITEFTRWVEKAKADGMFRGEVLGPILLEVAIADPQHAKYLEQQMPQNIWPRFVTVFHEDQDLLRKAASERNYRSLYCTNYTGSSATPLQYPSGRAEEYSMQGVTHTLDQVFTAPLIIKKVMNDESGITRAFVGSGNCDWKTLMGGNHKVSNLYTPESNYRKSASAYNPAAKTQSVSAIREALRFLGGAQDDREERNQLAKLIADGKEALDNIKHEQLALEDLKDKAAKLCADKRTALRKLENQAIERKNRKGKLEAAVKAKERILQDRKGKPDPMQRAPGLQRDIARLNTQVETAVQKVLANFKKLAENHRDLGCESALLREIKAQVVALQQQHKGADDAVRQARDLALKLKSSYDSDVRTYKRIKAEAEARTGRLEEAHDLRAALDALSDNLEELQADIERLRDEAAVIQCGNPRVMQEFTERTERVRKLKEEYGDASTGLQNLTAAVEEKKAGWLPEIQRMVKTVNSHFQRMLSGMGCNGQVSLYCGCPEFNGCNAFDKYAIHIRVKFRDEEELQLLTANRQSGGERAVCTILYIVALQHVTVTPFRVVDEINQGMDRINERKVFIQMVDAACRPGTPQCFMFTPKLLPDLPYTYDVMPMTIFNGLHNEELTADLCDESFAKGMPVVYGGPVAA</sequence>
<dbReference type="Gene3D" id="3.40.50.300">
    <property type="entry name" value="P-loop containing nucleotide triphosphate hydrolases"/>
    <property type="match status" value="2"/>
</dbReference>
<dbReference type="PANTHER" id="PTHR45916:SF1">
    <property type="entry name" value="STRUCTURAL MAINTENANCE OF CHROMOSOMES PROTEIN 5"/>
    <property type="match status" value="1"/>
</dbReference>
<evidence type="ECO:0000313" key="7">
    <source>
        <dbReference type="EMBL" id="CAL5218352.1"/>
    </source>
</evidence>
<keyword evidence="8" id="KW-1185">Reference proteome</keyword>
<dbReference type="Proteomes" id="UP001497392">
    <property type="component" value="Unassembled WGS sequence"/>
</dbReference>
<protein>
    <recommendedName>
        <fullName evidence="2">Structural maintenance of chromosomes protein 5</fullName>
    </recommendedName>
</protein>
<feature type="coiled-coil region" evidence="4">
    <location>
        <begin position="335"/>
        <end position="438"/>
    </location>
</feature>